<name>A0A3P5WXU9_9MICC</name>
<reference evidence="2 3" key="1">
    <citation type="submission" date="2018-11" db="EMBL/GenBank/DDBJ databases">
        <authorList>
            <person name="Criscuolo A."/>
        </authorList>
    </citation>
    <scope>NUCLEOTIDE SEQUENCE [LARGE SCALE GENOMIC DNA]</scope>
    <source>
        <strain evidence="2">AT11b</strain>
    </source>
</reference>
<dbReference type="Proteomes" id="UP000280861">
    <property type="component" value="Unassembled WGS sequence"/>
</dbReference>
<feature type="region of interest" description="Disordered" evidence="1">
    <location>
        <begin position="25"/>
        <end position="74"/>
    </location>
</feature>
<gene>
    <name evidence="2" type="ORF">PSET11_00565</name>
</gene>
<accession>A0A3P5WXU9</accession>
<dbReference type="EMBL" id="UXAU01000010">
    <property type="protein sequence ID" value="VDC20319.1"/>
    <property type="molecule type" value="Genomic_DNA"/>
</dbReference>
<proteinExistence type="predicted"/>
<evidence type="ECO:0000313" key="2">
    <source>
        <dbReference type="EMBL" id="VDC20319.1"/>
    </source>
</evidence>
<evidence type="ECO:0000313" key="3">
    <source>
        <dbReference type="Proteomes" id="UP000280861"/>
    </source>
</evidence>
<dbReference type="AlphaFoldDB" id="A0A3P5WXU9"/>
<protein>
    <submittedName>
        <fullName evidence="2">Uncharacterized protein</fullName>
    </submittedName>
</protein>
<keyword evidence="3" id="KW-1185">Reference proteome</keyword>
<organism evidence="2 3">
    <name type="scientific">Arthrobacter ulcerisalmonis</name>
    <dbReference type="NCBI Taxonomy" id="2483813"/>
    <lineage>
        <taxon>Bacteria</taxon>
        <taxon>Bacillati</taxon>
        <taxon>Actinomycetota</taxon>
        <taxon>Actinomycetes</taxon>
        <taxon>Micrococcales</taxon>
        <taxon>Micrococcaceae</taxon>
        <taxon>Arthrobacter</taxon>
    </lineage>
</organism>
<evidence type="ECO:0000256" key="1">
    <source>
        <dbReference type="SAM" id="MobiDB-lite"/>
    </source>
</evidence>
<sequence>MLFLRVKQQAVQMTRTRRPGWRIRDGKTVKTVRNLPQDHDPRCPSAPTRPDPHHPEPGAESAAHPSSLAENPTCSACSSDEFIYLESFKPPSYAPDGSVAALGEVAYTCTRCETFAAHAVPASWSPPGWYLG</sequence>